<dbReference type="Pfam" id="PF10979">
    <property type="entry name" value="DUF2786"/>
    <property type="match status" value="1"/>
</dbReference>
<feature type="domain" description="DUF7168" evidence="2">
    <location>
        <begin position="73"/>
        <end position="159"/>
    </location>
</feature>
<accession>A0A5C4U6E4</accession>
<sequence>MPALAIEEKVRKLLALARDQEGTPEADAFYSKAFDLMARYGLEQHQVELGSSEPDVVHRTMDLSGSYTDMQFGLLHHLAQALHCRVVASKKYRSTVVHQANLFGLRRHVERVELLFSVLNATMVAQAQTVGRTVRARRSFMHGFSVGIFHRLAAAESQVATESTSYSLVLINDFEKATVLLNEWARAQGMSVASYTSRRSNHAGAFAAGGAAADRADLGQTRVSGFRALSA</sequence>
<dbReference type="Proteomes" id="UP000312032">
    <property type="component" value="Unassembled WGS sequence"/>
</dbReference>
<dbReference type="InterPro" id="IPR024498">
    <property type="entry name" value="DUF2786"/>
</dbReference>
<comment type="caution">
    <text evidence="3">The sequence shown here is derived from an EMBL/GenBank/DDBJ whole genome shotgun (WGS) entry which is preliminary data.</text>
</comment>
<evidence type="ECO:0000259" key="1">
    <source>
        <dbReference type="Pfam" id="PF10979"/>
    </source>
</evidence>
<dbReference type="AlphaFoldDB" id="A0A5C4U6E4"/>
<name>A0A5C4U6E4_9CORY</name>
<evidence type="ECO:0000313" key="3">
    <source>
        <dbReference type="EMBL" id="TNL99828.1"/>
    </source>
</evidence>
<keyword evidence="4" id="KW-1185">Reference proteome</keyword>
<dbReference type="RefSeq" id="WP_139464744.1">
    <property type="nucleotide sequence ID" value="NZ_VDHJ01000002.1"/>
</dbReference>
<proteinExistence type="predicted"/>
<gene>
    <name evidence="3" type="ORF">FHE74_01990</name>
</gene>
<feature type="domain" description="DUF2786" evidence="1">
    <location>
        <begin position="8"/>
        <end position="44"/>
    </location>
</feature>
<dbReference type="Pfam" id="PF23771">
    <property type="entry name" value="DUF7168"/>
    <property type="match status" value="1"/>
</dbReference>
<organism evidence="3 4">
    <name type="scientific">Corynebacterium tapiri</name>
    <dbReference type="NCBI Taxonomy" id="1448266"/>
    <lineage>
        <taxon>Bacteria</taxon>
        <taxon>Bacillati</taxon>
        <taxon>Actinomycetota</taxon>
        <taxon>Actinomycetes</taxon>
        <taxon>Mycobacteriales</taxon>
        <taxon>Corynebacteriaceae</taxon>
        <taxon>Corynebacterium</taxon>
    </lineage>
</organism>
<dbReference type="OrthoDB" id="5145833at2"/>
<evidence type="ECO:0000259" key="2">
    <source>
        <dbReference type="Pfam" id="PF23771"/>
    </source>
</evidence>
<reference evidence="3 4" key="1">
    <citation type="submission" date="2019-06" db="EMBL/GenBank/DDBJ databases">
        <authorList>
            <person name="Li J."/>
        </authorList>
    </citation>
    <scope>NUCLEOTIDE SEQUENCE [LARGE SCALE GENOMIC DNA]</scope>
    <source>
        <strain evidence="3 4">LMG 28165</strain>
    </source>
</reference>
<protein>
    <submittedName>
        <fullName evidence="3">DUF2786 domain-containing protein</fullName>
    </submittedName>
</protein>
<dbReference type="EMBL" id="VDHJ01000002">
    <property type="protein sequence ID" value="TNL99828.1"/>
    <property type="molecule type" value="Genomic_DNA"/>
</dbReference>
<evidence type="ECO:0000313" key="4">
    <source>
        <dbReference type="Proteomes" id="UP000312032"/>
    </source>
</evidence>
<dbReference type="InterPro" id="IPR055592">
    <property type="entry name" value="DUF7168"/>
</dbReference>